<dbReference type="STRING" id="1038014.SAMN04487910_3915"/>
<feature type="transmembrane region" description="Helical" evidence="4">
    <location>
        <begin position="189"/>
        <end position="211"/>
    </location>
</feature>
<name>A0A1H7UY11_AQUAM</name>
<evidence type="ECO:0000313" key="6">
    <source>
        <dbReference type="EMBL" id="SEM01407.1"/>
    </source>
</evidence>
<evidence type="ECO:0000259" key="5">
    <source>
        <dbReference type="PROSITE" id="PS01124"/>
    </source>
</evidence>
<evidence type="ECO:0000313" key="7">
    <source>
        <dbReference type="Proteomes" id="UP000198521"/>
    </source>
</evidence>
<evidence type="ECO:0000256" key="1">
    <source>
        <dbReference type="ARBA" id="ARBA00023015"/>
    </source>
</evidence>
<keyword evidence="4" id="KW-0812">Transmembrane</keyword>
<dbReference type="AlphaFoldDB" id="A0A1H7UY11"/>
<dbReference type="PANTHER" id="PTHR43280:SF29">
    <property type="entry name" value="ARAC-FAMILY TRANSCRIPTIONAL REGULATOR"/>
    <property type="match status" value="1"/>
</dbReference>
<keyword evidence="7" id="KW-1185">Reference proteome</keyword>
<dbReference type="GO" id="GO:0003700">
    <property type="term" value="F:DNA-binding transcription factor activity"/>
    <property type="evidence" value="ECO:0007669"/>
    <property type="project" value="InterPro"/>
</dbReference>
<dbReference type="PANTHER" id="PTHR43280">
    <property type="entry name" value="ARAC-FAMILY TRANSCRIPTIONAL REGULATOR"/>
    <property type="match status" value="1"/>
</dbReference>
<feature type="transmembrane region" description="Helical" evidence="4">
    <location>
        <begin position="12"/>
        <end position="30"/>
    </location>
</feature>
<feature type="transmembrane region" description="Helical" evidence="4">
    <location>
        <begin position="70"/>
        <end position="90"/>
    </location>
</feature>
<dbReference type="InterPro" id="IPR009057">
    <property type="entry name" value="Homeodomain-like_sf"/>
</dbReference>
<dbReference type="SMART" id="SM00342">
    <property type="entry name" value="HTH_ARAC"/>
    <property type="match status" value="1"/>
</dbReference>
<dbReference type="OrthoDB" id="6283866at2"/>
<keyword evidence="3" id="KW-0804">Transcription</keyword>
<organism evidence="6 7">
    <name type="scientific">Aquimarina amphilecti</name>
    <dbReference type="NCBI Taxonomy" id="1038014"/>
    <lineage>
        <taxon>Bacteria</taxon>
        <taxon>Pseudomonadati</taxon>
        <taxon>Bacteroidota</taxon>
        <taxon>Flavobacteriia</taxon>
        <taxon>Flavobacteriales</taxon>
        <taxon>Flavobacteriaceae</taxon>
        <taxon>Aquimarina</taxon>
    </lineage>
</organism>
<dbReference type="InterPro" id="IPR018062">
    <property type="entry name" value="HTH_AraC-typ_CS"/>
</dbReference>
<dbReference type="RefSeq" id="WP_091411530.1">
    <property type="nucleotide sequence ID" value="NZ_FOAB01000007.1"/>
</dbReference>
<sequence length="346" mass="40303">MDTEIVQHIELLVGSIGVILGMFFAIFLIVNSKNIPVANVFLVIYLVAFCLRIGKSLFHNYFEINATLRTAFLTVLLCIGPSIWLYVLYLIGPETKQKSRNLFHFLLFFVLLSICWLIPNNGSRLFGVFYDFLIVHMAGYIVFSLLWLRNKQIKGRAEGKAKIIAWLFYFLFINLIFVVMYFLISELIIPFYIGISFLFSLVIICLSFWALNSPFLFTNPIEKYKQSTFNHDEAYMLMEKLKVFMEEEKPFLNPEMTLPKLSRQFKMSTNELSQIINQTESLNYSQFISKYRVREAQNLMSMSTYVDMTIGAIAYDSGFNSISSFNSSFKKHTKMTPIEYRKSIVR</sequence>
<dbReference type="Gene3D" id="1.10.10.60">
    <property type="entry name" value="Homeodomain-like"/>
    <property type="match status" value="1"/>
</dbReference>
<gene>
    <name evidence="6" type="ORF">SAMN04487910_3915</name>
</gene>
<dbReference type="Pfam" id="PF12833">
    <property type="entry name" value="HTH_18"/>
    <property type="match status" value="1"/>
</dbReference>
<dbReference type="Proteomes" id="UP000198521">
    <property type="component" value="Unassembled WGS sequence"/>
</dbReference>
<reference evidence="6 7" key="1">
    <citation type="submission" date="2016-10" db="EMBL/GenBank/DDBJ databases">
        <authorList>
            <person name="de Groot N.N."/>
        </authorList>
    </citation>
    <scope>NUCLEOTIDE SEQUENCE [LARGE SCALE GENOMIC DNA]</scope>
    <source>
        <strain evidence="6 7">DSM 25232</strain>
    </source>
</reference>
<keyword evidence="4" id="KW-1133">Transmembrane helix</keyword>
<feature type="transmembrane region" description="Helical" evidence="4">
    <location>
        <begin position="163"/>
        <end position="183"/>
    </location>
</feature>
<evidence type="ECO:0000256" key="3">
    <source>
        <dbReference type="ARBA" id="ARBA00023163"/>
    </source>
</evidence>
<dbReference type="PROSITE" id="PS01124">
    <property type="entry name" value="HTH_ARAC_FAMILY_2"/>
    <property type="match status" value="1"/>
</dbReference>
<feature type="transmembrane region" description="Helical" evidence="4">
    <location>
        <begin position="125"/>
        <end position="148"/>
    </location>
</feature>
<proteinExistence type="predicted"/>
<dbReference type="EMBL" id="FOAB01000007">
    <property type="protein sequence ID" value="SEM01407.1"/>
    <property type="molecule type" value="Genomic_DNA"/>
</dbReference>
<dbReference type="SUPFAM" id="SSF46689">
    <property type="entry name" value="Homeodomain-like"/>
    <property type="match status" value="1"/>
</dbReference>
<feature type="domain" description="HTH araC/xylS-type" evidence="5">
    <location>
        <begin position="239"/>
        <end position="343"/>
    </location>
</feature>
<dbReference type="InterPro" id="IPR018060">
    <property type="entry name" value="HTH_AraC"/>
</dbReference>
<accession>A0A1H7UY11</accession>
<protein>
    <submittedName>
        <fullName evidence="6">AraC-type DNA-binding protein</fullName>
    </submittedName>
</protein>
<dbReference type="GO" id="GO:0043565">
    <property type="term" value="F:sequence-specific DNA binding"/>
    <property type="evidence" value="ECO:0007669"/>
    <property type="project" value="InterPro"/>
</dbReference>
<evidence type="ECO:0000256" key="2">
    <source>
        <dbReference type="ARBA" id="ARBA00023125"/>
    </source>
</evidence>
<keyword evidence="2 6" id="KW-0238">DNA-binding</keyword>
<dbReference type="PROSITE" id="PS00041">
    <property type="entry name" value="HTH_ARAC_FAMILY_1"/>
    <property type="match status" value="1"/>
</dbReference>
<keyword evidence="1" id="KW-0805">Transcription regulation</keyword>
<keyword evidence="4" id="KW-0472">Membrane</keyword>
<evidence type="ECO:0000256" key="4">
    <source>
        <dbReference type="SAM" id="Phobius"/>
    </source>
</evidence>
<feature type="transmembrane region" description="Helical" evidence="4">
    <location>
        <begin position="37"/>
        <end position="58"/>
    </location>
</feature>
<feature type="transmembrane region" description="Helical" evidence="4">
    <location>
        <begin position="102"/>
        <end position="119"/>
    </location>
</feature>